<evidence type="ECO:0000256" key="1">
    <source>
        <dbReference type="SAM" id="MobiDB-lite"/>
    </source>
</evidence>
<comment type="caution">
    <text evidence="2">The sequence shown here is derived from an EMBL/GenBank/DDBJ whole genome shotgun (WGS) entry which is preliminary data.</text>
</comment>
<name>A0A7X6HFS7_9MICC</name>
<dbReference type="RefSeq" id="WP_168486795.1">
    <property type="nucleotide sequence ID" value="NZ_JAAZSQ010000011.1"/>
</dbReference>
<evidence type="ECO:0000313" key="3">
    <source>
        <dbReference type="Proteomes" id="UP000544090"/>
    </source>
</evidence>
<evidence type="ECO:0000313" key="2">
    <source>
        <dbReference type="EMBL" id="NKX55353.1"/>
    </source>
</evidence>
<feature type="region of interest" description="Disordered" evidence="1">
    <location>
        <begin position="25"/>
        <end position="45"/>
    </location>
</feature>
<dbReference type="EMBL" id="JAAZSQ010000011">
    <property type="protein sequence ID" value="NKX55353.1"/>
    <property type="molecule type" value="Genomic_DNA"/>
</dbReference>
<dbReference type="Proteomes" id="UP000544090">
    <property type="component" value="Unassembled WGS sequence"/>
</dbReference>
<dbReference type="AlphaFoldDB" id="A0A7X6HFS7"/>
<gene>
    <name evidence="2" type="ORF">HGG74_12545</name>
</gene>
<keyword evidence="3" id="KW-1185">Reference proteome</keyword>
<reference evidence="2 3" key="1">
    <citation type="submission" date="2020-04" db="EMBL/GenBank/DDBJ databases">
        <title>Arthrobacter sp. nov.</title>
        <authorList>
            <person name="Liu S."/>
        </authorList>
    </citation>
    <scope>NUCLEOTIDE SEQUENCE [LARGE SCALE GENOMIC DNA]</scope>
    <source>
        <strain evidence="2 3">E918</strain>
    </source>
</reference>
<accession>A0A7X6HFS7</accession>
<protein>
    <submittedName>
        <fullName evidence="2">Uncharacterized protein</fullName>
    </submittedName>
</protein>
<sequence>MANPRQNTPYADPPVTGGRKLRAVDSIWPPRPRGRPALSALSSPTVDEREATAALFEHDRLLVADQQTFVGDKSFAHRVPVNGGNIFKFRSFRFKLANYSRTNVDGLNATKISTDAVNKQLPTT</sequence>
<proteinExistence type="predicted"/>
<organism evidence="2 3">
    <name type="scientific">Arthrobacter mobilis</name>
    <dbReference type="NCBI Taxonomy" id="2724944"/>
    <lineage>
        <taxon>Bacteria</taxon>
        <taxon>Bacillati</taxon>
        <taxon>Actinomycetota</taxon>
        <taxon>Actinomycetes</taxon>
        <taxon>Micrococcales</taxon>
        <taxon>Micrococcaceae</taxon>
        <taxon>Arthrobacter</taxon>
    </lineage>
</organism>